<evidence type="ECO:0000256" key="1">
    <source>
        <dbReference type="SAM" id="MobiDB-lite"/>
    </source>
</evidence>
<feature type="region of interest" description="Disordered" evidence="1">
    <location>
        <begin position="1"/>
        <end position="62"/>
    </location>
</feature>
<comment type="caution">
    <text evidence="2">The sequence shown here is derived from an EMBL/GenBank/DDBJ whole genome shotgun (WGS) entry which is preliminary data.</text>
</comment>
<dbReference type="EMBL" id="RHFK02000005">
    <property type="protein sequence ID" value="TWW76396.1"/>
    <property type="molecule type" value="Genomic_DNA"/>
</dbReference>
<gene>
    <name evidence="2" type="ORF">D4764_13G0010580</name>
</gene>
<dbReference type="AlphaFoldDB" id="A0A5C6PB11"/>
<evidence type="ECO:0000313" key="2">
    <source>
        <dbReference type="EMBL" id="TWW76396.1"/>
    </source>
</evidence>
<name>A0A5C6PB11_9TELE</name>
<feature type="compositionally biased region" description="Basic and acidic residues" evidence="1">
    <location>
        <begin position="11"/>
        <end position="28"/>
    </location>
</feature>
<evidence type="ECO:0000313" key="3">
    <source>
        <dbReference type="Proteomes" id="UP000324091"/>
    </source>
</evidence>
<keyword evidence="3" id="KW-1185">Reference proteome</keyword>
<dbReference type="Proteomes" id="UP000324091">
    <property type="component" value="Chromosome 13"/>
</dbReference>
<organism evidence="2 3">
    <name type="scientific">Takifugu flavidus</name>
    <name type="common">sansaifugu</name>
    <dbReference type="NCBI Taxonomy" id="433684"/>
    <lineage>
        <taxon>Eukaryota</taxon>
        <taxon>Metazoa</taxon>
        <taxon>Chordata</taxon>
        <taxon>Craniata</taxon>
        <taxon>Vertebrata</taxon>
        <taxon>Euteleostomi</taxon>
        <taxon>Actinopterygii</taxon>
        <taxon>Neopterygii</taxon>
        <taxon>Teleostei</taxon>
        <taxon>Neoteleostei</taxon>
        <taxon>Acanthomorphata</taxon>
        <taxon>Eupercaria</taxon>
        <taxon>Tetraodontiformes</taxon>
        <taxon>Tetradontoidea</taxon>
        <taxon>Tetraodontidae</taxon>
        <taxon>Takifugu</taxon>
    </lineage>
</organism>
<proteinExistence type="predicted"/>
<reference evidence="2 3" key="1">
    <citation type="submission" date="2019-04" db="EMBL/GenBank/DDBJ databases">
        <title>Chromosome genome assembly for Takifugu flavidus.</title>
        <authorList>
            <person name="Xiao S."/>
        </authorList>
    </citation>
    <scope>NUCLEOTIDE SEQUENCE [LARGE SCALE GENOMIC DNA]</scope>
    <source>
        <strain evidence="2">HTHZ2018</strain>
        <tissue evidence="2">Muscle</tissue>
    </source>
</reference>
<sequence length="79" mass="9169">MVLRWHGLNAGRDKNQRTGRDREDKNRTEGLGSENDASRERMTQMSIAGGKRRRMARREIDVTPKLRRVPADWHGASLR</sequence>
<protein>
    <submittedName>
        <fullName evidence="2">Uncharacterized protein</fullName>
    </submittedName>
</protein>
<accession>A0A5C6PB11</accession>